<sequence>MNNKVSSIGVFDSGFGGLTVFKSIAQKLPQYNYIYLGDNARSPYGDHSFETVYQYTLECVEWLFAQGCPLVILACNTASAKALRSIQQLDLPKKYPNNRVLGVIRPTAEVIGNFTKTQNIGVMGTRGTINSNSYPIEISRFFPTLKVHQQSCPMWVPIIENGEHLGDGADFFVKEYVQELLQKSADIDCILLACTHYPLLIPKIEQQLPENIQVLSQGEIVANSLANYLQRHTEIESKLAKHSKKTFYTSGDIATFNAHASVFLGEEIKTQKMNSALLP</sequence>
<feature type="active site" description="Proton donor/acceptor" evidence="7">
    <location>
        <position position="75"/>
    </location>
</feature>
<evidence type="ECO:0000256" key="5">
    <source>
        <dbReference type="ARBA" id="ARBA00023235"/>
    </source>
</evidence>
<dbReference type="InterPro" id="IPR015942">
    <property type="entry name" value="Asp/Glu/hydantoin_racemase"/>
</dbReference>
<dbReference type="HAMAP" id="MF_00258">
    <property type="entry name" value="Glu_racemase"/>
    <property type="match status" value="1"/>
</dbReference>
<dbReference type="InterPro" id="IPR001920">
    <property type="entry name" value="Asp/Glu_race"/>
</dbReference>
<dbReference type="InterPro" id="IPR004391">
    <property type="entry name" value="Glu_race"/>
</dbReference>
<dbReference type="EMBL" id="WNXD01000002">
    <property type="protein sequence ID" value="MBB2147214.1"/>
    <property type="molecule type" value="Genomic_DNA"/>
</dbReference>
<dbReference type="EC" id="5.1.1.3" evidence="2 7"/>
<dbReference type="Gene3D" id="3.40.50.1860">
    <property type="match status" value="2"/>
</dbReference>
<comment type="function">
    <text evidence="7">Provides the (R)-glutamate required for cell wall biosynthesis.</text>
</comment>
<name>A0A923DZY0_9SPHI</name>
<dbReference type="InterPro" id="IPR033134">
    <property type="entry name" value="Asp/Glu_racemase_AS_2"/>
</dbReference>
<keyword evidence="4 7" id="KW-0573">Peptidoglycan synthesis</keyword>
<dbReference type="Proteomes" id="UP000601055">
    <property type="component" value="Unassembled WGS sequence"/>
</dbReference>
<comment type="caution">
    <text evidence="8">The sequence shown here is derived from an EMBL/GenBank/DDBJ whole genome shotgun (WGS) entry which is preliminary data.</text>
</comment>
<evidence type="ECO:0000256" key="1">
    <source>
        <dbReference type="ARBA" id="ARBA00001602"/>
    </source>
</evidence>
<dbReference type="GO" id="GO:0008360">
    <property type="term" value="P:regulation of cell shape"/>
    <property type="evidence" value="ECO:0007669"/>
    <property type="project" value="UniProtKB-KW"/>
</dbReference>
<protein>
    <recommendedName>
        <fullName evidence="2 7">Glutamate racemase</fullName>
        <ecNumber evidence="2 7">5.1.1.3</ecNumber>
    </recommendedName>
</protein>
<evidence type="ECO:0000256" key="6">
    <source>
        <dbReference type="ARBA" id="ARBA00023316"/>
    </source>
</evidence>
<feature type="active site" description="Proton donor/acceptor" evidence="7">
    <location>
        <position position="194"/>
    </location>
</feature>
<dbReference type="NCBIfam" id="TIGR00067">
    <property type="entry name" value="glut_race"/>
    <property type="match status" value="1"/>
</dbReference>
<keyword evidence="5 7" id="KW-0413">Isomerase</keyword>
<dbReference type="GO" id="GO:0071555">
    <property type="term" value="P:cell wall organization"/>
    <property type="evidence" value="ECO:0007669"/>
    <property type="project" value="UniProtKB-KW"/>
</dbReference>
<keyword evidence="3 7" id="KW-0133">Cell shape</keyword>
<dbReference type="SUPFAM" id="SSF53681">
    <property type="entry name" value="Aspartate/glutamate racemase"/>
    <property type="match status" value="2"/>
</dbReference>
<evidence type="ECO:0000256" key="4">
    <source>
        <dbReference type="ARBA" id="ARBA00022984"/>
    </source>
</evidence>
<dbReference type="GO" id="GO:0008881">
    <property type="term" value="F:glutamate racemase activity"/>
    <property type="evidence" value="ECO:0007669"/>
    <property type="project" value="UniProtKB-UniRule"/>
</dbReference>
<gene>
    <name evidence="7 8" type="primary">murI</name>
    <name evidence="8" type="ORF">GM921_17065</name>
</gene>
<evidence type="ECO:0000256" key="2">
    <source>
        <dbReference type="ARBA" id="ARBA00013090"/>
    </source>
</evidence>
<comment type="similarity">
    <text evidence="7">Belongs to the aspartate/glutamate racemases family.</text>
</comment>
<dbReference type="Pfam" id="PF01177">
    <property type="entry name" value="Asp_Glu_race"/>
    <property type="match status" value="1"/>
</dbReference>
<keyword evidence="6 7" id="KW-0961">Cell wall biogenesis/degradation</keyword>
<dbReference type="PANTHER" id="PTHR21198:SF2">
    <property type="entry name" value="GLUTAMATE RACEMASE"/>
    <property type="match status" value="1"/>
</dbReference>
<comment type="pathway">
    <text evidence="7">Cell wall biogenesis; peptidoglycan biosynthesis.</text>
</comment>
<feature type="binding site" evidence="7">
    <location>
        <begin position="76"/>
        <end position="77"/>
    </location>
    <ligand>
        <name>substrate</name>
    </ligand>
</feature>
<evidence type="ECO:0000256" key="7">
    <source>
        <dbReference type="HAMAP-Rule" id="MF_00258"/>
    </source>
</evidence>
<dbReference type="AlphaFoldDB" id="A0A923DZY0"/>
<feature type="binding site" evidence="7">
    <location>
        <begin position="44"/>
        <end position="45"/>
    </location>
    <ligand>
        <name>substrate</name>
    </ligand>
</feature>
<dbReference type="PANTHER" id="PTHR21198">
    <property type="entry name" value="GLUTAMATE RACEMASE"/>
    <property type="match status" value="1"/>
</dbReference>
<proteinExistence type="inferred from homology"/>
<dbReference type="RefSeq" id="WP_182923832.1">
    <property type="nucleotide sequence ID" value="NZ_WNXD01000002.1"/>
</dbReference>
<accession>A0A923DZY0</accession>
<feature type="binding site" evidence="7">
    <location>
        <begin position="195"/>
        <end position="196"/>
    </location>
    <ligand>
        <name>substrate</name>
    </ligand>
</feature>
<evidence type="ECO:0000313" key="8">
    <source>
        <dbReference type="EMBL" id="MBB2147214.1"/>
    </source>
</evidence>
<dbReference type="FunFam" id="3.40.50.1860:FF:000001">
    <property type="entry name" value="Glutamate racemase"/>
    <property type="match status" value="1"/>
</dbReference>
<feature type="binding site" evidence="7">
    <location>
        <begin position="12"/>
        <end position="13"/>
    </location>
    <ligand>
        <name>substrate</name>
    </ligand>
</feature>
<evidence type="ECO:0000313" key="9">
    <source>
        <dbReference type="Proteomes" id="UP000601055"/>
    </source>
</evidence>
<keyword evidence="9" id="KW-1185">Reference proteome</keyword>
<comment type="catalytic activity">
    <reaction evidence="1 7">
        <text>L-glutamate = D-glutamate</text>
        <dbReference type="Rhea" id="RHEA:12813"/>
        <dbReference type="ChEBI" id="CHEBI:29985"/>
        <dbReference type="ChEBI" id="CHEBI:29986"/>
        <dbReference type="EC" id="5.1.1.3"/>
    </reaction>
</comment>
<organism evidence="8 9">
    <name type="scientific">Pedobacter planticolens</name>
    <dbReference type="NCBI Taxonomy" id="2679964"/>
    <lineage>
        <taxon>Bacteria</taxon>
        <taxon>Pseudomonadati</taxon>
        <taxon>Bacteroidota</taxon>
        <taxon>Sphingobacteriia</taxon>
        <taxon>Sphingobacteriales</taxon>
        <taxon>Sphingobacteriaceae</taxon>
        <taxon>Pedobacter</taxon>
    </lineage>
</organism>
<reference evidence="8" key="1">
    <citation type="submission" date="2019-11" db="EMBL/GenBank/DDBJ databases">
        <title>Description of Pedobacter sp. LMG 31464T.</title>
        <authorList>
            <person name="Carlier A."/>
            <person name="Qi S."/>
            <person name="Vandamme P."/>
        </authorList>
    </citation>
    <scope>NUCLEOTIDE SEQUENCE</scope>
    <source>
        <strain evidence="8">LMG 31464</strain>
    </source>
</reference>
<dbReference type="GO" id="GO:0009252">
    <property type="term" value="P:peptidoglycan biosynthetic process"/>
    <property type="evidence" value="ECO:0007669"/>
    <property type="project" value="UniProtKB-UniRule"/>
</dbReference>
<evidence type="ECO:0000256" key="3">
    <source>
        <dbReference type="ARBA" id="ARBA00022960"/>
    </source>
</evidence>
<dbReference type="PROSITE" id="PS00924">
    <property type="entry name" value="ASP_GLU_RACEMASE_2"/>
    <property type="match status" value="1"/>
</dbReference>
<dbReference type="PROSITE" id="PS00923">
    <property type="entry name" value="ASP_GLU_RACEMASE_1"/>
    <property type="match status" value="1"/>
</dbReference>
<dbReference type="InterPro" id="IPR018187">
    <property type="entry name" value="Asp/Glu_racemase_AS_1"/>
</dbReference>